<evidence type="ECO:0000256" key="1">
    <source>
        <dbReference type="SAM" id="MobiDB-lite"/>
    </source>
</evidence>
<evidence type="ECO:0000313" key="3">
    <source>
        <dbReference type="Proteomes" id="UP000653674"/>
    </source>
</evidence>
<dbReference type="RefSeq" id="WP_203981512.1">
    <property type="nucleotide sequence ID" value="NZ_BAAAQJ010000004.1"/>
</dbReference>
<organism evidence="2 3">
    <name type="scientific">Planosporangium flavigriseum</name>
    <dbReference type="NCBI Taxonomy" id="373681"/>
    <lineage>
        <taxon>Bacteria</taxon>
        <taxon>Bacillati</taxon>
        <taxon>Actinomycetota</taxon>
        <taxon>Actinomycetes</taxon>
        <taxon>Micromonosporales</taxon>
        <taxon>Micromonosporaceae</taxon>
        <taxon>Planosporangium</taxon>
    </lineage>
</organism>
<evidence type="ECO:0000313" key="2">
    <source>
        <dbReference type="EMBL" id="GIG75718.1"/>
    </source>
</evidence>
<protein>
    <submittedName>
        <fullName evidence="2">Uncharacterized protein</fullName>
    </submittedName>
</protein>
<sequence>MTSTNTAGVARTGNPGAGRVIGLDSDHDSIPAAEHWLHELVHRLGHPADLIACTHLVYEPHPHVAVSLSSLPDGVALPPEAQQHTEGARTAAAEHGARGAGRAVHYPGIDLLTGSLTVAEAIERSAIERIVMIGGADAPLDTVLHTLDYVRPMWKDGKLALVTRPGPEGSLVPFELQNPTPCCADH</sequence>
<reference evidence="2" key="1">
    <citation type="submission" date="2021-01" db="EMBL/GenBank/DDBJ databases">
        <title>Whole genome shotgun sequence of Planosporangium flavigriseum NBRC 105377.</title>
        <authorList>
            <person name="Komaki H."/>
            <person name="Tamura T."/>
        </authorList>
    </citation>
    <scope>NUCLEOTIDE SEQUENCE</scope>
    <source>
        <strain evidence="2">NBRC 105377</strain>
    </source>
</reference>
<dbReference type="Proteomes" id="UP000653674">
    <property type="component" value="Unassembled WGS sequence"/>
</dbReference>
<dbReference type="AlphaFoldDB" id="A0A8J3LSB3"/>
<name>A0A8J3LSB3_9ACTN</name>
<accession>A0A8J3LSB3</accession>
<comment type="caution">
    <text evidence="2">The sequence shown here is derived from an EMBL/GenBank/DDBJ whole genome shotgun (WGS) entry which is preliminary data.</text>
</comment>
<keyword evidence="3" id="KW-1185">Reference proteome</keyword>
<dbReference type="EMBL" id="BONU01000036">
    <property type="protein sequence ID" value="GIG75718.1"/>
    <property type="molecule type" value="Genomic_DNA"/>
</dbReference>
<feature type="region of interest" description="Disordered" evidence="1">
    <location>
        <begin position="1"/>
        <end position="23"/>
    </location>
</feature>
<gene>
    <name evidence="2" type="ORF">Pfl04_41220</name>
</gene>
<proteinExistence type="predicted"/>